<dbReference type="GO" id="GO:0051028">
    <property type="term" value="P:mRNA transport"/>
    <property type="evidence" value="ECO:0007669"/>
    <property type="project" value="UniProtKB-UniRule"/>
</dbReference>
<dbReference type="EMBL" id="JBJKBG010000008">
    <property type="protein sequence ID" value="KAL3728569.1"/>
    <property type="molecule type" value="Genomic_DNA"/>
</dbReference>
<dbReference type="InterPro" id="IPR032710">
    <property type="entry name" value="NTF2-like_dom_sf"/>
</dbReference>
<dbReference type="PANTHER" id="PTHR12612">
    <property type="entry name" value="NUCLEAR TRANSPORT FACTOR 2"/>
    <property type="match status" value="1"/>
</dbReference>
<evidence type="ECO:0000256" key="1">
    <source>
        <dbReference type="RuleBase" id="RU369002"/>
    </source>
</evidence>
<dbReference type="InterPro" id="IPR018222">
    <property type="entry name" value="Nuclear_transport_factor_2_euk"/>
</dbReference>
<dbReference type="SUPFAM" id="SSF54427">
    <property type="entry name" value="NTF2-like"/>
    <property type="match status" value="1"/>
</dbReference>
<dbReference type="GO" id="GO:0005634">
    <property type="term" value="C:nucleus"/>
    <property type="evidence" value="ECO:0007669"/>
    <property type="project" value="UniProtKB-SubCell"/>
</dbReference>
<feature type="domain" description="NTF2" evidence="2">
    <location>
        <begin position="11"/>
        <end position="126"/>
    </location>
</feature>
<dbReference type="PROSITE" id="PS50177">
    <property type="entry name" value="NTF2_DOMAIN"/>
    <property type="match status" value="1"/>
</dbReference>
<dbReference type="InterPro" id="IPR002075">
    <property type="entry name" value="NTF2_dom"/>
</dbReference>
<dbReference type="GO" id="GO:0006913">
    <property type="term" value="P:nucleocytoplasmic transport"/>
    <property type="evidence" value="ECO:0007669"/>
    <property type="project" value="UniProtKB-UniRule"/>
</dbReference>
<proteinExistence type="predicted"/>
<dbReference type="GO" id="GO:0015031">
    <property type="term" value="P:protein transport"/>
    <property type="evidence" value="ECO:0007669"/>
    <property type="project" value="UniProtKB-KW"/>
</dbReference>
<name>A0ABD3JLD7_EUCGL</name>
<dbReference type="Proteomes" id="UP001634007">
    <property type="component" value="Unassembled WGS sequence"/>
</dbReference>
<keyword evidence="1" id="KW-0963">Cytoplasm</keyword>
<gene>
    <name evidence="3" type="ORF">ACJRO7_033200</name>
</gene>
<evidence type="ECO:0000313" key="3">
    <source>
        <dbReference type="EMBL" id="KAL3728569.1"/>
    </source>
</evidence>
<keyword evidence="1" id="KW-0539">Nucleus</keyword>
<dbReference type="GO" id="GO:0005737">
    <property type="term" value="C:cytoplasm"/>
    <property type="evidence" value="ECO:0007669"/>
    <property type="project" value="UniProtKB-SubCell"/>
</dbReference>
<keyword evidence="1" id="KW-0813">Transport</keyword>
<reference evidence="3 4" key="1">
    <citation type="submission" date="2024-11" db="EMBL/GenBank/DDBJ databases">
        <title>Chromosome-level genome assembly of Eucalyptus globulus Labill. provides insights into its genome evolution.</title>
        <authorList>
            <person name="Li X."/>
        </authorList>
    </citation>
    <scope>NUCLEOTIDE SEQUENCE [LARGE SCALE GENOMIC DNA]</scope>
    <source>
        <strain evidence="3">CL2024</strain>
        <tissue evidence="3">Fresh tender leaves</tissue>
    </source>
</reference>
<comment type="subcellular location">
    <subcellularLocation>
        <location evidence="1">Cytoplasm</location>
    </subcellularLocation>
    <subcellularLocation>
        <location evidence="1">Nucleus</location>
    </subcellularLocation>
</comment>
<organism evidence="3 4">
    <name type="scientific">Eucalyptus globulus</name>
    <name type="common">Tasmanian blue gum</name>
    <dbReference type="NCBI Taxonomy" id="34317"/>
    <lineage>
        <taxon>Eukaryota</taxon>
        <taxon>Viridiplantae</taxon>
        <taxon>Streptophyta</taxon>
        <taxon>Embryophyta</taxon>
        <taxon>Tracheophyta</taxon>
        <taxon>Spermatophyta</taxon>
        <taxon>Magnoliopsida</taxon>
        <taxon>eudicotyledons</taxon>
        <taxon>Gunneridae</taxon>
        <taxon>Pentapetalae</taxon>
        <taxon>rosids</taxon>
        <taxon>malvids</taxon>
        <taxon>Myrtales</taxon>
        <taxon>Myrtaceae</taxon>
        <taxon>Myrtoideae</taxon>
        <taxon>Eucalypteae</taxon>
        <taxon>Eucalyptus</taxon>
    </lineage>
</organism>
<keyword evidence="4" id="KW-1185">Reference proteome</keyword>
<dbReference type="AlphaFoldDB" id="A0ABD3JLD7"/>
<keyword evidence="1" id="KW-0653">Protein transport</keyword>
<evidence type="ECO:0000313" key="4">
    <source>
        <dbReference type="Proteomes" id="UP001634007"/>
    </source>
</evidence>
<dbReference type="Pfam" id="PF02136">
    <property type="entry name" value="NTF2"/>
    <property type="match status" value="1"/>
</dbReference>
<comment type="function">
    <text evidence="1">Has a role in nuclear-cytoplasmic transport of proteins and mRNAs.</text>
</comment>
<accession>A0ABD3JLD7</accession>
<protein>
    <recommendedName>
        <fullName evidence="1">NTF2-related export protein</fullName>
    </recommendedName>
</protein>
<dbReference type="InterPro" id="IPR045875">
    <property type="entry name" value="NTF2"/>
</dbReference>
<dbReference type="Gene3D" id="3.10.450.50">
    <property type="match status" value="1"/>
</dbReference>
<comment type="caution">
    <text evidence="3">The sequence shown here is derived from an EMBL/GenBank/DDBJ whole genome shotgun (WGS) entry which is preliminary data.</text>
</comment>
<sequence length="148" mass="16235">MERPTADIHKPAVDFVASYYDKLAVDPAGVGDLYTEGSWVTIQGETIHGKEGILAKLTSRPGCKRRITDFDCHSCDDGGWLLVFVNGVVDVVQQDGKQHTLNFCQTLRLMPTPQGHFYILNDIFCEAALPQSQVMEGVPANVATSTHT</sequence>
<evidence type="ECO:0000259" key="2">
    <source>
        <dbReference type="PROSITE" id="PS50177"/>
    </source>
</evidence>